<dbReference type="EMBL" id="CM046395">
    <property type="protein sequence ID" value="KAI8540804.1"/>
    <property type="molecule type" value="Genomic_DNA"/>
</dbReference>
<evidence type="ECO:0000313" key="1">
    <source>
        <dbReference type="EMBL" id="KAI8540804.1"/>
    </source>
</evidence>
<accession>A0ACC0MJQ5</accession>
<dbReference type="Proteomes" id="UP001062846">
    <property type="component" value="Chromosome 8"/>
</dbReference>
<protein>
    <submittedName>
        <fullName evidence="1">Uncharacterized protein</fullName>
    </submittedName>
</protein>
<organism evidence="1 2">
    <name type="scientific">Rhododendron molle</name>
    <name type="common">Chinese azalea</name>
    <name type="synonym">Azalea mollis</name>
    <dbReference type="NCBI Taxonomy" id="49168"/>
    <lineage>
        <taxon>Eukaryota</taxon>
        <taxon>Viridiplantae</taxon>
        <taxon>Streptophyta</taxon>
        <taxon>Embryophyta</taxon>
        <taxon>Tracheophyta</taxon>
        <taxon>Spermatophyta</taxon>
        <taxon>Magnoliopsida</taxon>
        <taxon>eudicotyledons</taxon>
        <taxon>Gunneridae</taxon>
        <taxon>Pentapetalae</taxon>
        <taxon>asterids</taxon>
        <taxon>Ericales</taxon>
        <taxon>Ericaceae</taxon>
        <taxon>Ericoideae</taxon>
        <taxon>Rhodoreae</taxon>
        <taxon>Rhododendron</taxon>
    </lineage>
</organism>
<proteinExistence type="predicted"/>
<gene>
    <name evidence="1" type="ORF">RHMOL_Rhmol08G0013500</name>
</gene>
<comment type="caution">
    <text evidence="1">The sequence shown here is derived from an EMBL/GenBank/DDBJ whole genome shotgun (WGS) entry which is preliminary data.</text>
</comment>
<reference evidence="1" key="1">
    <citation type="submission" date="2022-02" db="EMBL/GenBank/DDBJ databases">
        <title>Plant Genome Project.</title>
        <authorList>
            <person name="Zhang R.-G."/>
        </authorList>
    </citation>
    <scope>NUCLEOTIDE SEQUENCE</scope>
    <source>
        <strain evidence="1">AT1</strain>
    </source>
</reference>
<name>A0ACC0MJQ5_RHOML</name>
<sequence>MSNSGDFHRIPLPRPPENYQRDPLVNLSAVRSRMDSLQRFLSDSVNRNHLIGRDQMEMVSTEISAAIHEIIVNGAALLASTAQINRASSDLKFLPVDLPDVETKASVNAVNRSSVVKDATTDLQVPGVEVCLGAPRLFLEDQSHCPLVEGPTTTDLKVLGNLGDVKTKISISAMDRCSIRDTAIDVKVPGNLGGAEMKTPMDLSNSIGMDLSHIMHLREHDRKREREEHEIESVFKKHFKGAEAKTESKSVELEMQAEAKGLICDLGTDMKGVVGMKVEEEEMKEETITPGEEDWDIIELDAVELLAEHIHFCDICGKGFKRDANLRMHMRAHGNQFKTPEALAKPERSSCELDNRRNKATRFSCPFSGCNRNKAHKKFRPLKSVICVKNHFKRSHCPKMYSCNRCNKKSFSVVADLKSHLKHCGETKWKCTCGTTFSRKDKLFGHMALFEGHMPAVVEEEGKGAAVVAAVVVEEDEDDDDQRREVETGENGFFDGLLDGFDSIEGYCLQEVLESPYGLGATMNDFFNF</sequence>
<evidence type="ECO:0000313" key="2">
    <source>
        <dbReference type="Proteomes" id="UP001062846"/>
    </source>
</evidence>
<keyword evidence="2" id="KW-1185">Reference proteome</keyword>